<evidence type="ECO:0000256" key="4">
    <source>
        <dbReference type="ARBA" id="ARBA00022679"/>
    </source>
</evidence>
<proteinExistence type="inferred from homology"/>
<dbReference type="GO" id="GO:0016301">
    <property type="term" value="F:kinase activity"/>
    <property type="evidence" value="ECO:0007669"/>
    <property type="project" value="UniProtKB-KW"/>
</dbReference>
<keyword evidence="7 13" id="KW-0418">Kinase</keyword>
<evidence type="ECO:0000256" key="3">
    <source>
        <dbReference type="ARBA" id="ARBA00012142"/>
    </source>
</evidence>
<keyword evidence="4 13" id="KW-0808">Transferase</keyword>
<evidence type="ECO:0000256" key="5">
    <source>
        <dbReference type="ARBA" id="ARBA00022723"/>
    </source>
</evidence>
<dbReference type="EC" id="2.7.1.40" evidence="3 12"/>
<evidence type="ECO:0000313" key="18">
    <source>
        <dbReference type="Proteomes" id="UP000008120"/>
    </source>
</evidence>
<evidence type="ECO:0000256" key="1">
    <source>
        <dbReference type="ARBA" id="ARBA00004997"/>
    </source>
</evidence>
<evidence type="ECO:0000256" key="11">
    <source>
        <dbReference type="ARBA" id="ARBA00023317"/>
    </source>
</evidence>
<dbReference type="SUPFAM" id="SSF51621">
    <property type="entry name" value="Phosphoenolpyruvate/pyruvate domain"/>
    <property type="match status" value="1"/>
</dbReference>
<dbReference type="GO" id="GO:0004743">
    <property type="term" value="F:pyruvate kinase activity"/>
    <property type="evidence" value="ECO:0007669"/>
    <property type="project" value="UniProtKB-UniRule"/>
</dbReference>
<dbReference type="Gene3D" id="2.40.33.10">
    <property type="entry name" value="PK beta-barrel domain-like"/>
    <property type="match status" value="1"/>
</dbReference>
<accession>E6N6B7</accession>
<dbReference type="InterPro" id="IPR015793">
    <property type="entry name" value="Pyrv_Knase_brl"/>
</dbReference>
<dbReference type="AlphaFoldDB" id="E6N6B7"/>
<reference evidence="16 18" key="1">
    <citation type="journal article" date="2005" name="Environ. Microbiol.">
        <title>Genetic and functional properties of uncultivated thermophilic crenarchaeotes from a subsurface gold mine as revealed by analysis of genome fragments.</title>
        <authorList>
            <person name="Nunoura T."/>
            <person name="Hirayama H."/>
            <person name="Takami H."/>
            <person name="Oida H."/>
            <person name="Nishi S."/>
            <person name="Shimamura S."/>
            <person name="Suzuki Y."/>
            <person name="Inagaki F."/>
            <person name="Takai K."/>
            <person name="Nealson K.H."/>
            <person name="Horikoshi K."/>
        </authorList>
    </citation>
    <scope>NUCLEOTIDE SEQUENCE [LARGE SCALE GENOMIC DNA]</scope>
</reference>
<evidence type="ECO:0000256" key="12">
    <source>
        <dbReference type="NCBIfam" id="TIGR01064"/>
    </source>
</evidence>
<dbReference type="GO" id="GO:0005524">
    <property type="term" value="F:ATP binding"/>
    <property type="evidence" value="ECO:0007669"/>
    <property type="project" value="UniProtKB-KW"/>
</dbReference>
<keyword evidence="11 16" id="KW-0670">Pyruvate</keyword>
<comment type="similarity">
    <text evidence="2 13">Belongs to the pyruvate kinase family.</text>
</comment>
<keyword evidence="6" id="KW-0547">Nucleotide-binding</keyword>
<dbReference type="BioCyc" id="CCAL311458:G131R-817-MONOMER"/>
<dbReference type="SUPFAM" id="SSF50800">
    <property type="entry name" value="PK beta-barrel domain-like"/>
    <property type="match status" value="1"/>
</dbReference>
<dbReference type="Pfam" id="PF00224">
    <property type="entry name" value="PK"/>
    <property type="match status" value="1"/>
</dbReference>
<keyword evidence="5" id="KW-0479">Metal-binding</keyword>
<evidence type="ECO:0000256" key="6">
    <source>
        <dbReference type="ARBA" id="ARBA00022741"/>
    </source>
</evidence>
<dbReference type="GO" id="GO:0000287">
    <property type="term" value="F:magnesium ion binding"/>
    <property type="evidence" value="ECO:0007669"/>
    <property type="project" value="UniProtKB-UniRule"/>
</dbReference>
<dbReference type="InterPro" id="IPR015795">
    <property type="entry name" value="Pyrv_Knase_C"/>
</dbReference>
<dbReference type="InterPro" id="IPR015806">
    <property type="entry name" value="Pyrv_Knase_insert_dom_sf"/>
</dbReference>
<dbReference type="InterPro" id="IPR036918">
    <property type="entry name" value="Pyrv_Knase_C_sf"/>
</dbReference>
<dbReference type="NCBIfam" id="TIGR01064">
    <property type="entry name" value="pyruv_kin"/>
    <property type="match status" value="1"/>
</dbReference>
<dbReference type="Gene3D" id="3.20.20.60">
    <property type="entry name" value="Phosphoenolpyruvate-binding domains"/>
    <property type="match status" value="1"/>
</dbReference>
<dbReference type="InterPro" id="IPR040442">
    <property type="entry name" value="Pyrv_kinase-like_dom_sf"/>
</dbReference>
<dbReference type="GO" id="GO:0030955">
    <property type="term" value="F:potassium ion binding"/>
    <property type="evidence" value="ECO:0007669"/>
    <property type="project" value="UniProtKB-UniRule"/>
</dbReference>
<evidence type="ECO:0000256" key="8">
    <source>
        <dbReference type="ARBA" id="ARBA00022840"/>
    </source>
</evidence>
<dbReference type="UniPathway" id="UPA00109">
    <property type="reaction ID" value="UER00188"/>
</dbReference>
<comment type="catalytic activity">
    <reaction evidence="13">
        <text>pyruvate + ATP = phosphoenolpyruvate + ADP + H(+)</text>
        <dbReference type="Rhea" id="RHEA:18157"/>
        <dbReference type="ChEBI" id="CHEBI:15361"/>
        <dbReference type="ChEBI" id="CHEBI:15378"/>
        <dbReference type="ChEBI" id="CHEBI:30616"/>
        <dbReference type="ChEBI" id="CHEBI:58702"/>
        <dbReference type="ChEBI" id="CHEBI:456216"/>
        <dbReference type="EC" id="2.7.1.40"/>
    </reaction>
</comment>
<dbReference type="SUPFAM" id="SSF52935">
    <property type="entry name" value="PK C-terminal domain-like"/>
    <property type="match status" value="1"/>
</dbReference>
<feature type="domain" description="Pyruvate kinase barrel" evidence="14">
    <location>
        <begin position="2"/>
        <end position="314"/>
    </location>
</feature>
<evidence type="ECO:0000256" key="10">
    <source>
        <dbReference type="ARBA" id="ARBA00023152"/>
    </source>
</evidence>
<dbReference type="InterPro" id="IPR011037">
    <property type="entry name" value="Pyrv_Knase-like_insert_dom_sf"/>
</dbReference>
<dbReference type="InterPro" id="IPR001697">
    <property type="entry name" value="Pyr_Knase"/>
</dbReference>
<evidence type="ECO:0000259" key="15">
    <source>
        <dbReference type="Pfam" id="PF02887"/>
    </source>
</evidence>
<dbReference type="PRINTS" id="PR01050">
    <property type="entry name" value="PYRUVTKNASE"/>
</dbReference>
<sequence>MRTKIACTLGPSLQEVVDIEKAISLGCRIYRINFSHGNPILWRQLADNAREAAEKRGEKIVLIGDLRGPSIRVSGLETSISLRAGERAKFSLDGPLSLPYPRFFETVEVGDTLLLDDGRGMLKVVAKDETSIAAEAIRPATISPNKSIVIRGKEVQVPDYLATCREQLQAAADMELDYVGLSFVTKAADVDAAKTFLHEKGLATGVIAKIETPSGVKNVDEISERSDAVLIARGDLGMHFPLEYVPRLQKTIIDAAYNACKPVIVATQLLGTMVNEPVPTRSEIVDVMTCVEDGVDVLMLTAETAVGRYPLESIQWLVNIAETYEKGIEPRRALPPSAEVVDRFALAVVNLAESLAAKIAIFTINGNMARRIARFKPVSGIIAATPNHDVVPRLMLLWGVTPLLLEAQSYAEGLEKLEKKLEEERLAEPGDTYVLTYGLVKEPIHIVKMKKFM</sequence>
<protein>
    <recommendedName>
        <fullName evidence="3 12">Pyruvate kinase</fullName>
        <ecNumber evidence="3 12">2.7.1.40</ecNumber>
    </recommendedName>
</protein>
<gene>
    <name evidence="17" type="ORF">CSUB_C0804</name>
    <name evidence="16" type="ORF">HGMM_F52H05C46</name>
</gene>
<dbReference type="EMBL" id="BA000048">
    <property type="protein sequence ID" value="BAJ50662.1"/>
    <property type="molecule type" value="Genomic_DNA"/>
</dbReference>
<dbReference type="Pfam" id="PF02887">
    <property type="entry name" value="PK_C"/>
    <property type="match status" value="1"/>
</dbReference>
<name>E6N6B7_CALS0</name>
<dbReference type="Proteomes" id="UP000008120">
    <property type="component" value="Chromosome"/>
</dbReference>
<reference evidence="16 18" key="2">
    <citation type="journal article" date="2011" name="Nucleic Acids Res.">
        <title>Insights into the evolution of Archaea and eukaryotic protein modifier systems revealed by the genome of a novel archaeal group.</title>
        <authorList>
            <person name="Nunoura T."/>
            <person name="Takaki Y."/>
            <person name="Kakuta J."/>
            <person name="Nishi S."/>
            <person name="Sugahara J."/>
            <person name="Kazama H."/>
            <person name="Chee G."/>
            <person name="Hattori M."/>
            <person name="Kanai A."/>
            <person name="Atomi H."/>
            <person name="Takai K."/>
            <person name="Takami H."/>
        </authorList>
    </citation>
    <scope>NUCLEOTIDE SEQUENCE [LARGE SCALE GENOMIC DNA]</scope>
</reference>
<dbReference type="Gene3D" id="3.40.1380.20">
    <property type="entry name" value="Pyruvate kinase, C-terminal domain"/>
    <property type="match status" value="1"/>
</dbReference>
<evidence type="ECO:0000313" key="17">
    <source>
        <dbReference type="EMBL" id="BAJ50662.1"/>
    </source>
</evidence>
<evidence type="ECO:0000256" key="2">
    <source>
        <dbReference type="ARBA" id="ARBA00008663"/>
    </source>
</evidence>
<evidence type="ECO:0000313" key="16">
    <source>
        <dbReference type="EMBL" id="BAJ47836.1"/>
    </source>
</evidence>
<evidence type="ECO:0000259" key="14">
    <source>
        <dbReference type="Pfam" id="PF00224"/>
    </source>
</evidence>
<keyword evidence="9 13" id="KW-0460">Magnesium</keyword>
<comment type="pathway">
    <text evidence="1 13">Carbohydrate degradation; glycolysis; pyruvate from D-glyceraldehyde 3-phosphate: step 5/5.</text>
</comment>
<dbReference type="EMBL" id="AP011847">
    <property type="protein sequence ID" value="BAJ47836.1"/>
    <property type="molecule type" value="Genomic_DNA"/>
</dbReference>
<keyword evidence="8" id="KW-0067">ATP-binding</keyword>
<evidence type="ECO:0000256" key="13">
    <source>
        <dbReference type="RuleBase" id="RU000504"/>
    </source>
</evidence>
<dbReference type="InterPro" id="IPR015813">
    <property type="entry name" value="Pyrv/PenolPyrv_kinase-like_dom"/>
</dbReference>
<evidence type="ECO:0000256" key="7">
    <source>
        <dbReference type="ARBA" id="ARBA00022777"/>
    </source>
</evidence>
<dbReference type="STRING" id="311458.CSUB_C0804"/>
<evidence type="ECO:0000256" key="9">
    <source>
        <dbReference type="ARBA" id="ARBA00022842"/>
    </source>
</evidence>
<keyword evidence="10 13" id="KW-0324">Glycolysis</keyword>
<feature type="domain" description="Pyruvate kinase C-terminal" evidence="15">
    <location>
        <begin position="345"/>
        <end position="439"/>
    </location>
</feature>
<organism evidence="16 18">
    <name type="scientific">Caldiarchaeum subterraneum</name>
    <dbReference type="NCBI Taxonomy" id="311458"/>
    <lineage>
        <taxon>Archaea</taxon>
        <taxon>Nitrososphaerota</taxon>
        <taxon>Candidatus Caldarchaeales</taxon>
        <taxon>Candidatus Caldarchaeaceae</taxon>
        <taxon>Candidatus Caldarchaeum</taxon>
    </lineage>
</organism>
<dbReference type="KEGG" id="csu:CSUB_C0804"/>
<dbReference type="PANTHER" id="PTHR11817">
    <property type="entry name" value="PYRUVATE KINASE"/>
    <property type="match status" value="1"/>
</dbReference>